<dbReference type="InterPro" id="IPR051122">
    <property type="entry name" value="SDR_DHRS6-like"/>
</dbReference>
<dbReference type="InterPro" id="IPR036291">
    <property type="entry name" value="NAD(P)-bd_dom_sf"/>
</dbReference>
<dbReference type="PANTHER" id="PTHR43477:SF1">
    <property type="entry name" value="DIHYDROANTICAPSIN 7-DEHYDROGENASE"/>
    <property type="match status" value="1"/>
</dbReference>
<dbReference type="InterPro" id="IPR002347">
    <property type="entry name" value="SDR_fam"/>
</dbReference>
<protein>
    <recommendedName>
        <fullName evidence="4">SDR family oxidoreductase</fullName>
    </recommendedName>
</protein>
<feature type="non-terminal residue" evidence="3">
    <location>
        <position position="1"/>
    </location>
</feature>
<organism evidence="3">
    <name type="scientific">marine sediment metagenome</name>
    <dbReference type="NCBI Taxonomy" id="412755"/>
    <lineage>
        <taxon>unclassified sequences</taxon>
        <taxon>metagenomes</taxon>
        <taxon>ecological metagenomes</taxon>
    </lineage>
</organism>
<sequence>DLLGPGSKVFAMTSSGSHRVLPSYGPVGCAKAALEYHVKHLAVELSRRGIAVNAIQAGVTDTPALRRIPGHEEMLSFAQARNPGGRITTPDDVARTIALL</sequence>
<proteinExistence type="inferred from homology"/>
<name>X0XYS6_9ZZZZ</name>
<dbReference type="PANTHER" id="PTHR43477">
    <property type="entry name" value="DIHYDROANTICAPSIN 7-DEHYDROGENASE"/>
    <property type="match status" value="1"/>
</dbReference>
<evidence type="ECO:0000256" key="1">
    <source>
        <dbReference type="ARBA" id="ARBA00006484"/>
    </source>
</evidence>
<dbReference type="Gene3D" id="3.40.50.720">
    <property type="entry name" value="NAD(P)-binding Rossmann-like Domain"/>
    <property type="match status" value="1"/>
</dbReference>
<comment type="caution">
    <text evidence="3">The sequence shown here is derived from an EMBL/GenBank/DDBJ whole genome shotgun (WGS) entry which is preliminary data.</text>
</comment>
<reference evidence="3" key="1">
    <citation type="journal article" date="2014" name="Front. Microbiol.">
        <title>High frequency of phylogenetically diverse reductive dehalogenase-homologous genes in deep subseafloor sedimentary metagenomes.</title>
        <authorList>
            <person name="Kawai M."/>
            <person name="Futagami T."/>
            <person name="Toyoda A."/>
            <person name="Takaki Y."/>
            <person name="Nishi S."/>
            <person name="Hori S."/>
            <person name="Arai W."/>
            <person name="Tsubouchi T."/>
            <person name="Morono Y."/>
            <person name="Uchiyama I."/>
            <person name="Ito T."/>
            <person name="Fujiyama A."/>
            <person name="Inagaki F."/>
            <person name="Takami H."/>
        </authorList>
    </citation>
    <scope>NUCLEOTIDE SEQUENCE</scope>
    <source>
        <strain evidence="3">Expedition CK06-06</strain>
    </source>
</reference>
<dbReference type="Pfam" id="PF13561">
    <property type="entry name" value="adh_short_C2"/>
    <property type="match status" value="1"/>
</dbReference>
<feature type="non-terminal residue" evidence="3">
    <location>
        <position position="100"/>
    </location>
</feature>
<evidence type="ECO:0000313" key="3">
    <source>
        <dbReference type="EMBL" id="GAG48569.1"/>
    </source>
</evidence>
<dbReference type="SUPFAM" id="SSF51735">
    <property type="entry name" value="NAD(P)-binding Rossmann-fold domains"/>
    <property type="match status" value="1"/>
</dbReference>
<accession>X0XYS6</accession>
<dbReference type="AlphaFoldDB" id="X0XYS6"/>
<evidence type="ECO:0000256" key="2">
    <source>
        <dbReference type="ARBA" id="ARBA00023002"/>
    </source>
</evidence>
<comment type="similarity">
    <text evidence="1">Belongs to the short-chain dehydrogenases/reductases (SDR) family.</text>
</comment>
<dbReference type="GO" id="GO:0016491">
    <property type="term" value="F:oxidoreductase activity"/>
    <property type="evidence" value="ECO:0007669"/>
    <property type="project" value="UniProtKB-KW"/>
</dbReference>
<dbReference type="PRINTS" id="PR00081">
    <property type="entry name" value="GDHRDH"/>
</dbReference>
<gene>
    <name evidence="3" type="ORF">S01H1_85239</name>
</gene>
<keyword evidence="2" id="KW-0560">Oxidoreductase</keyword>
<dbReference type="EMBL" id="BARS01058457">
    <property type="protein sequence ID" value="GAG48569.1"/>
    <property type="molecule type" value="Genomic_DNA"/>
</dbReference>
<evidence type="ECO:0008006" key="4">
    <source>
        <dbReference type="Google" id="ProtNLM"/>
    </source>
</evidence>